<evidence type="ECO:0000256" key="2">
    <source>
        <dbReference type="SAM" id="Phobius"/>
    </source>
</evidence>
<keyword evidence="4" id="KW-1185">Reference proteome</keyword>
<keyword evidence="2" id="KW-0472">Membrane</keyword>
<evidence type="ECO:0000313" key="3">
    <source>
        <dbReference type="EMBL" id="CAH7669921.1"/>
    </source>
</evidence>
<feature type="region of interest" description="Disordered" evidence="1">
    <location>
        <begin position="1"/>
        <end position="53"/>
    </location>
</feature>
<name>A0AAV0AMC9_PHAPC</name>
<dbReference type="EMBL" id="CALTRL010000850">
    <property type="protein sequence ID" value="CAH7669921.1"/>
    <property type="molecule type" value="Genomic_DNA"/>
</dbReference>
<evidence type="ECO:0000313" key="4">
    <source>
        <dbReference type="Proteomes" id="UP001153365"/>
    </source>
</evidence>
<evidence type="ECO:0000256" key="1">
    <source>
        <dbReference type="SAM" id="MobiDB-lite"/>
    </source>
</evidence>
<feature type="transmembrane region" description="Helical" evidence="2">
    <location>
        <begin position="98"/>
        <end position="124"/>
    </location>
</feature>
<accession>A0AAV0AMC9</accession>
<reference evidence="3" key="1">
    <citation type="submission" date="2022-06" db="EMBL/GenBank/DDBJ databases">
        <authorList>
            <consortium name="SYNGENTA / RWTH Aachen University"/>
        </authorList>
    </citation>
    <scope>NUCLEOTIDE SEQUENCE</scope>
</reference>
<proteinExistence type="predicted"/>
<dbReference type="Proteomes" id="UP001153365">
    <property type="component" value="Unassembled WGS sequence"/>
</dbReference>
<dbReference type="AlphaFoldDB" id="A0AAV0AMC9"/>
<sequence length="493" mass="55331">MAISSSKGSEPQPEDRAIINSSGRSDDGSKLRSENRQKTPKKTKTKTKRSNSHQPVFDLKNTQLQSNLSSTANLRIKSSFLSSISTIFRLLILNPINWLVSLILPHTIGILAAVLTLGLALYILKSSLGSIFHRSMFNSFLPRSIQPLMGSISNAINPLISMPCVSLLPTSICHFFSLNSHHTSAQLADISRAVSDTAKKSSDIFESVIKLSNPTDLGLHQTEIWELGFAVKWSSKLEAKDLLAEQLSELGDLTRDVKDQMMDLNSEGINTFSSIAHEFSRIGDLIELVQTKKRSYTQETISKNLDLLFDHLSIELARLLNSVESSIPLAARSSNLGARVSERLMREHTNLLRLRNEQPLWKKILLDPINSSPRSQQLSHDLSLTSESIKNLKNTWSRLEDVRSDLVNYRNNLAYFKASLSGWHLADHGLTPEDELFTLRYVIKDFQGTIAKVKVDSRYNGKNKSEKVNNLIGEKDEERVEKVVENKQGRDDL</sequence>
<protein>
    <submittedName>
        <fullName evidence="3">Uncharacterized protein</fullName>
    </submittedName>
</protein>
<feature type="compositionally biased region" description="Basic residues" evidence="1">
    <location>
        <begin position="38"/>
        <end position="51"/>
    </location>
</feature>
<organism evidence="3 4">
    <name type="scientific">Phakopsora pachyrhizi</name>
    <name type="common">Asian soybean rust disease fungus</name>
    <dbReference type="NCBI Taxonomy" id="170000"/>
    <lineage>
        <taxon>Eukaryota</taxon>
        <taxon>Fungi</taxon>
        <taxon>Dikarya</taxon>
        <taxon>Basidiomycota</taxon>
        <taxon>Pucciniomycotina</taxon>
        <taxon>Pucciniomycetes</taxon>
        <taxon>Pucciniales</taxon>
        <taxon>Phakopsoraceae</taxon>
        <taxon>Phakopsora</taxon>
    </lineage>
</organism>
<keyword evidence="2" id="KW-0812">Transmembrane</keyword>
<keyword evidence="2" id="KW-1133">Transmembrane helix</keyword>
<gene>
    <name evidence="3" type="ORF">PPACK8108_LOCUS4580</name>
</gene>
<feature type="compositionally biased region" description="Basic and acidic residues" evidence="1">
    <location>
        <begin position="24"/>
        <end position="37"/>
    </location>
</feature>
<comment type="caution">
    <text evidence="3">The sequence shown here is derived from an EMBL/GenBank/DDBJ whole genome shotgun (WGS) entry which is preliminary data.</text>
</comment>